<dbReference type="EMBL" id="DROD01000485">
    <property type="protein sequence ID" value="HHJ53012.1"/>
    <property type="molecule type" value="Genomic_DNA"/>
</dbReference>
<feature type="active site" description="Nucleophile" evidence="8">
    <location>
        <position position="34"/>
    </location>
</feature>
<feature type="site" description="Deprotonates C-terminal active site Cys" evidence="8">
    <location>
        <position position="25"/>
    </location>
</feature>
<evidence type="ECO:0000256" key="3">
    <source>
        <dbReference type="ARBA" id="ARBA00022982"/>
    </source>
</evidence>
<evidence type="ECO:0000259" key="10">
    <source>
        <dbReference type="PROSITE" id="PS51352"/>
    </source>
</evidence>
<dbReference type="Gene3D" id="3.40.30.10">
    <property type="entry name" value="Glutaredoxin"/>
    <property type="match status" value="1"/>
</dbReference>
<dbReference type="GO" id="GO:0005829">
    <property type="term" value="C:cytosol"/>
    <property type="evidence" value="ECO:0007669"/>
    <property type="project" value="TreeGrafter"/>
</dbReference>
<keyword evidence="2" id="KW-0813">Transport</keyword>
<dbReference type="CDD" id="cd02947">
    <property type="entry name" value="TRX_family"/>
    <property type="match status" value="1"/>
</dbReference>
<feature type="active site" description="Nucleophile" evidence="8">
    <location>
        <position position="31"/>
    </location>
</feature>
<keyword evidence="3" id="KW-0249">Electron transport</keyword>
<dbReference type="PANTHER" id="PTHR45663:SF11">
    <property type="entry name" value="GEO12009P1"/>
    <property type="match status" value="1"/>
</dbReference>
<dbReference type="FunFam" id="3.40.30.10:FF:000001">
    <property type="entry name" value="Thioredoxin"/>
    <property type="match status" value="1"/>
</dbReference>
<feature type="site" description="Contributes to redox potential value" evidence="8">
    <location>
        <position position="33"/>
    </location>
</feature>
<protein>
    <recommendedName>
        <fullName evidence="6 7">Thioredoxin</fullName>
    </recommendedName>
</protein>
<evidence type="ECO:0000256" key="7">
    <source>
        <dbReference type="PIRNR" id="PIRNR000077"/>
    </source>
</evidence>
<dbReference type="InterPro" id="IPR017937">
    <property type="entry name" value="Thioredoxin_CS"/>
</dbReference>
<evidence type="ECO:0000256" key="4">
    <source>
        <dbReference type="ARBA" id="ARBA00023157"/>
    </source>
</evidence>
<evidence type="ECO:0000313" key="11">
    <source>
        <dbReference type="EMBL" id="HHJ53012.1"/>
    </source>
</evidence>
<feature type="domain" description="Thioredoxin" evidence="10">
    <location>
        <begin position="1"/>
        <end position="107"/>
    </location>
</feature>
<evidence type="ECO:0000256" key="5">
    <source>
        <dbReference type="ARBA" id="ARBA00023284"/>
    </source>
</evidence>
<dbReference type="Pfam" id="PF00085">
    <property type="entry name" value="Thioredoxin"/>
    <property type="match status" value="1"/>
</dbReference>
<evidence type="ECO:0000256" key="1">
    <source>
        <dbReference type="ARBA" id="ARBA00008987"/>
    </source>
</evidence>
<dbReference type="AlphaFoldDB" id="A0A7V5PQG3"/>
<evidence type="ECO:0000256" key="2">
    <source>
        <dbReference type="ARBA" id="ARBA00022448"/>
    </source>
</evidence>
<keyword evidence="5 9" id="KW-0676">Redox-active center</keyword>
<feature type="site" description="Contributes to redox potential value" evidence="8">
    <location>
        <position position="32"/>
    </location>
</feature>
<evidence type="ECO:0000256" key="6">
    <source>
        <dbReference type="NCBIfam" id="TIGR01068"/>
    </source>
</evidence>
<evidence type="ECO:0000256" key="9">
    <source>
        <dbReference type="PIRSR" id="PIRSR000077-4"/>
    </source>
</evidence>
<dbReference type="NCBIfam" id="TIGR01068">
    <property type="entry name" value="thioredoxin"/>
    <property type="match status" value="1"/>
</dbReference>
<dbReference type="InterPro" id="IPR005746">
    <property type="entry name" value="Thioredoxin"/>
</dbReference>
<dbReference type="PANTHER" id="PTHR45663">
    <property type="entry name" value="GEO12009P1"/>
    <property type="match status" value="1"/>
</dbReference>
<proteinExistence type="inferred from homology"/>
<name>A0A7V5PQG3_CALAY</name>
<sequence>MQPIHVTDYTFAKEVLESPIPVLVDFWAPWCAPCRLVAPILEELSQEYQGRLKIVKLNTDENPGTAMKYNVMSIPTLMLFRNGEMVDEMIGAVPKHVIKNNLDYYLHESSVLN</sequence>
<feature type="disulfide bond" description="Redox-active" evidence="9">
    <location>
        <begin position="31"/>
        <end position="34"/>
    </location>
</feature>
<dbReference type="PRINTS" id="PR00421">
    <property type="entry name" value="THIOREDOXIN"/>
</dbReference>
<dbReference type="SUPFAM" id="SSF52833">
    <property type="entry name" value="Thioredoxin-like"/>
    <property type="match status" value="1"/>
</dbReference>
<dbReference type="PIRSF" id="PIRSF000077">
    <property type="entry name" value="Thioredoxin"/>
    <property type="match status" value="1"/>
</dbReference>
<dbReference type="InterPro" id="IPR013766">
    <property type="entry name" value="Thioredoxin_domain"/>
</dbReference>
<accession>A0A7V5PQG3</accession>
<dbReference type="InterPro" id="IPR036249">
    <property type="entry name" value="Thioredoxin-like_sf"/>
</dbReference>
<comment type="caution">
    <text evidence="11">The sequence shown here is derived from an EMBL/GenBank/DDBJ whole genome shotgun (WGS) entry which is preliminary data.</text>
</comment>
<dbReference type="PROSITE" id="PS00194">
    <property type="entry name" value="THIOREDOXIN_1"/>
    <property type="match status" value="1"/>
</dbReference>
<dbReference type="GO" id="GO:0045454">
    <property type="term" value="P:cell redox homeostasis"/>
    <property type="evidence" value="ECO:0007669"/>
    <property type="project" value="TreeGrafter"/>
</dbReference>
<organism evidence="11">
    <name type="scientific">Caldithrix abyssi</name>
    <dbReference type="NCBI Taxonomy" id="187145"/>
    <lineage>
        <taxon>Bacteria</taxon>
        <taxon>Pseudomonadati</taxon>
        <taxon>Calditrichota</taxon>
        <taxon>Calditrichia</taxon>
        <taxon>Calditrichales</taxon>
        <taxon>Calditrichaceae</taxon>
        <taxon>Caldithrix</taxon>
    </lineage>
</organism>
<dbReference type="GO" id="GO:0015035">
    <property type="term" value="F:protein-disulfide reductase activity"/>
    <property type="evidence" value="ECO:0007669"/>
    <property type="project" value="UniProtKB-UniRule"/>
</dbReference>
<dbReference type="Proteomes" id="UP000886124">
    <property type="component" value="Unassembled WGS sequence"/>
</dbReference>
<keyword evidence="4 9" id="KW-1015">Disulfide bond</keyword>
<reference evidence="11" key="1">
    <citation type="journal article" date="2020" name="mSystems">
        <title>Genome- and Community-Level Interaction Insights into Carbon Utilization and Element Cycling Functions of Hydrothermarchaeota in Hydrothermal Sediment.</title>
        <authorList>
            <person name="Zhou Z."/>
            <person name="Liu Y."/>
            <person name="Xu W."/>
            <person name="Pan J."/>
            <person name="Luo Z.H."/>
            <person name="Li M."/>
        </authorList>
    </citation>
    <scope>NUCLEOTIDE SEQUENCE [LARGE SCALE GENOMIC DNA]</scope>
    <source>
        <strain evidence="11">HyVt-527</strain>
    </source>
</reference>
<comment type="similarity">
    <text evidence="1 7">Belongs to the thioredoxin family.</text>
</comment>
<evidence type="ECO:0000256" key="8">
    <source>
        <dbReference type="PIRSR" id="PIRSR000077-1"/>
    </source>
</evidence>
<dbReference type="PROSITE" id="PS51352">
    <property type="entry name" value="THIOREDOXIN_2"/>
    <property type="match status" value="1"/>
</dbReference>
<gene>
    <name evidence="11" type="primary">trxA</name>
    <name evidence="11" type="ORF">ENJ89_07435</name>
</gene>